<reference evidence="2 3" key="1">
    <citation type="submission" date="2023-11" db="EMBL/GenBank/DDBJ databases">
        <title>Paucibacter sp. nov., isolated from fresh soil in Korea.</title>
        <authorList>
            <person name="Le N.T.T."/>
        </authorList>
    </citation>
    <scope>NUCLEOTIDE SEQUENCE [LARGE SCALE GENOMIC DNA]</scope>
    <source>
        <strain evidence="2 3">R3-3</strain>
    </source>
</reference>
<keyword evidence="1" id="KW-0732">Signal</keyword>
<protein>
    <submittedName>
        <fullName evidence="2">Uncharacterized protein</fullName>
    </submittedName>
</protein>
<sequence>MKNVRSACVIAALLSVSLSPRAAESPGYQQYRRSVLGDLSTTSLVMRSMPSRPTLVPGPYAQYLIVNGANVGEAVTKAALLGEAAYLEWSVPEQHLVPRDAMAAHEKSLGGTDYATRELDSMAE</sequence>
<evidence type="ECO:0000313" key="3">
    <source>
        <dbReference type="Proteomes" id="UP001285263"/>
    </source>
</evidence>
<evidence type="ECO:0000313" key="2">
    <source>
        <dbReference type="EMBL" id="MDY0746894.1"/>
    </source>
</evidence>
<organism evidence="2 3">
    <name type="scientific">Roseateles agri</name>
    <dbReference type="NCBI Taxonomy" id="3098619"/>
    <lineage>
        <taxon>Bacteria</taxon>
        <taxon>Pseudomonadati</taxon>
        <taxon>Pseudomonadota</taxon>
        <taxon>Betaproteobacteria</taxon>
        <taxon>Burkholderiales</taxon>
        <taxon>Sphaerotilaceae</taxon>
        <taxon>Roseateles</taxon>
    </lineage>
</organism>
<comment type="caution">
    <text evidence="2">The sequence shown here is derived from an EMBL/GenBank/DDBJ whole genome shotgun (WGS) entry which is preliminary data.</text>
</comment>
<dbReference type="Proteomes" id="UP001285263">
    <property type="component" value="Unassembled WGS sequence"/>
</dbReference>
<dbReference type="RefSeq" id="WP_320424852.1">
    <property type="nucleotide sequence ID" value="NZ_JAXCLA010000006.1"/>
</dbReference>
<proteinExistence type="predicted"/>
<feature type="signal peptide" evidence="1">
    <location>
        <begin position="1"/>
        <end position="22"/>
    </location>
</feature>
<name>A0ABU5DNM4_9BURK</name>
<feature type="chain" id="PRO_5047455634" evidence="1">
    <location>
        <begin position="23"/>
        <end position="124"/>
    </location>
</feature>
<accession>A0ABU5DNM4</accession>
<dbReference type="EMBL" id="JAXCLA010000006">
    <property type="protein sequence ID" value="MDY0746894.1"/>
    <property type="molecule type" value="Genomic_DNA"/>
</dbReference>
<evidence type="ECO:0000256" key="1">
    <source>
        <dbReference type="SAM" id="SignalP"/>
    </source>
</evidence>
<keyword evidence="3" id="KW-1185">Reference proteome</keyword>
<gene>
    <name evidence="2" type="ORF">SNE35_20445</name>
</gene>